<gene>
    <name evidence="1" type="ORF">SS50377_18525</name>
    <name evidence="2" type="ORF">SS50377_22283</name>
</gene>
<dbReference type="EMBL" id="KI546166">
    <property type="protein sequence ID" value="EST42223.1"/>
    <property type="molecule type" value="Genomic_DNA"/>
</dbReference>
<reference evidence="2" key="2">
    <citation type="submission" date="2020-12" db="EMBL/GenBank/DDBJ databases">
        <title>New Spironucleus salmonicida genome in near-complete chromosomes.</title>
        <authorList>
            <person name="Xu F."/>
            <person name="Kurt Z."/>
            <person name="Jimenez-Gonzalez A."/>
            <person name="Astvaldsson A."/>
            <person name="Andersson J.O."/>
            <person name="Svard S.G."/>
        </authorList>
    </citation>
    <scope>NUCLEOTIDE SEQUENCE</scope>
    <source>
        <strain evidence="2">ATCC 50377</strain>
    </source>
</reference>
<reference evidence="1 2" key="1">
    <citation type="journal article" date="2014" name="PLoS Genet.">
        <title>The Genome of Spironucleus salmonicida Highlights a Fish Pathogen Adapted to Fluctuating Environments.</title>
        <authorList>
            <person name="Xu F."/>
            <person name="Jerlstrom-Hultqvist J."/>
            <person name="Einarsson E."/>
            <person name="Astvaldsson A."/>
            <person name="Svard S.G."/>
            <person name="Andersson J.O."/>
        </authorList>
    </citation>
    <scope>NUCLEOTIDE SEQUENCE</scope>
    <source>
        <strain evidence="2">ATCC 50377</strain>
    </source>
</reference>
<dbReference type="VEuPathDB" id="GiardiaDB:SS50377_22283"/>
<protein>
    <submittedName>
        <fullName evidence="1">Uncharacterized protein</fullName>
    </submittedName>
</protein>
<evidence type="ECO:0000313" key="2">
    <source>
        <dbReference type="EMBL" id="KAH0574668.1"/>
    </source>
</evidence>
<sequence>MTDQLPLTFEFICPYQSLTAQLPSRVLKDETFLYYQQNINIFQHATFSNLEQDVIYEDIQIIADKSGYHVRSGSYILQRRYYNSQLNRMYLFGIISALLNENIQNLRIGVGSKLIHQYFSEVFPKIVNEKRYSPLNKNIKNPIANPEIVLQIIKLMNNRSIIFYHIEAKSKLSEQQLLFGEFSGPFWYDQYYEQIYLINLIKNQKVPPQPVNYMDQAELNLQFIVQENQPITEPVQKSTIVTDPQEIQQTLQPSQSQNCGQQEENKQDLLIQSEAEDLVSEYQEPQFPDKNILTVSGSMQEITQLLLFLQDKIGQNSIQISKIYTK</sequence>
<dbReference type="EMBL" id="AUWU02000003">
    <property type="protein sequence ID" value="KAH0574668.1"/>
    <property type="molecule type" value="Genomic_DNA"/>
</dbReference>
<organism evidence="1">
    <name type="scientific">Spironucleus salmonicida</name>
    <dbReference type="NCBI Taxonomy" id="348837"/>
    <lineage>
        <taxon>Eukaryota</taxon>
        <taxon>Metamonada</taxon>
        <taxon>Diplomonadida</taxon>
        <taxon>Hexamitidae</taxon>
        <taxon>Hexamitinae</taxon>
        <taxon>Spironucleus</taxon>
    </lineage>
</organism>
<proteinExistence type="predicted"/>
<evidence type="ECO:0000313" key="3">
    <source>
        <dbReference type="Proteomes" id="UP000018208"/>
    </source>
</evidence>
<dbReference type="Proteomes" id="UP000018208">
    <property type="component" value="Unassembled WGS sequence"/>
</dbReference>
<keyword evidence="3" id="KW-1185">Reference proteome</keyword>
<evidence type="ECO:0000313" key="1">
    <source>
        <dbReference type="EMBL" id="EST42223.1"/>
    </source>
</evidence>
<name>V6LDB3_9EUKA</name>
<dbReference type="AlphaFoldDB" id="V6LDB3"/>
<accession>V6LDB3</accession>